<feature type="coiled-coil region" evidence="1">
    <location>
        <begin position="1"/>
        <end position="28"/>
    </location>
</feature>
<sequence length="101" mass="11633">MQVAESNQRTAQAELEEYSTSAEAVRREYARLINWAELYEGNPFEAKKMIVAQFVKAVYVRRDYELEIEFNVSFEDFRSLCANEAGKDNKKVGTAMLRPTA</sequence>
<accession>A0A644XPY7</accession>
<organism evidence="2">
    <name type="scientific">bioreactor metagenome</name>
    <dbReference type="NCBI Taxonomy" id="1076179"/>
    <lineage>
        <taxon>unclassified sequences</taxon>
        <taxon>metagenomes</taxon>
        <taxon>ecological metagenomes</taxon>
    </lineage>
</organism>
<comment type="caution">
    <text evidence="2">The sequence shown here is derived from an EMBL/GenBank/DDBJ whole genome shotgun (WGS) entry which is preliminary data.</text>
</comment>
<reference evidence="2" key="1">
    <citation type="submission" date="2019-08" db="EMBL/GenBank/DDBJ databases">
        <authorList>
            <person name="Kucharzyk K."/>
            <person name="Murdoch R.W."/>
            <person name="Higgins S."/>
            <person name="Loffler F."/>
        </authorList>
    </citation>
    <scope>NUCLEOTIDE SEQUENCE</scope>
</reference>
<proteinExistence type="predicted"/>
<evidence type="ECO:0000256" key="1">
    <source>
        <dbReference type="SAM" id="Coils"/>
    </source>
</evidence>
<name>A0A644XPY7_9ZZZZ</name>
<protein>
    <submittedName>
        <fullName evidence="2">Uncharacterized protein</fullName>
    </submittedName>
</protein>
<evidence type="ECO:0000313" key="2">
    <source>
        <dbReference type="EMBL" id="MPM18047.1"/>
    </source>
</evidence>
<keyword evidence="1" id="KW-0175">Coiled coil</keyword>
<dbReference type="EMBL" id="VSSQ01002910">
    <property type="protein sequence ID" value="MPM18047.1"/>
    <property type="molecule type" value="Genomic_DNA"/>
</dbReference>
<gene>
    <name evidence="2" type="ORF">SDC9_64448</name>
</gene>
<dbReference type="AlphaFoldDB" id="A0A644XPY7"/>